<dbReference type="GO" id="GO:0005886">
    <property type="term" value="C:plasma membrane"/>
    <property type="evidence" value="ECO:0007669"/>
    <property type="project" value="TreeGrafter"/>
</dbReference>
<dbReference type="SMART" id="SM00174">
    <property type="entry name" value="RHO"/>
    <property type="match status" value="1"/>
</dbReference>
<evidence type="ECO:0000259" key="11">
    <source>
        <dbReference type="PROSITE" id="PS50011"/>
    </source>
</evidence>
<dbReference type="PRINTS" id="PR00109">
    <property type="entry name" value="TYRKINASE"/>
</dbReference>
<dbReference type="GO" id="GO:0043235">
    <property type="term" value="C:receptor complex"/>
    <property type="evidence" value="ECO:0007669"/>
    <property type="project" value="TreeGrafter"/>
</dbReference>
<evidence type="ECO:0000256" key="7">
    <source>
        <dbReference type="ARBA" id="ARBA00023170"/>
    </source>
</evidence>
<evidence type="ECO:0000256" key="1">
    <source>
        <dbReference type="ARBA" id="ARBA00004370"/>
    </source>
</evidence>
<dbReference type="SMART" id="SM00173">
    <property type="entry name" value="RAS"/>
    <property type="match status" value="1"/>
</dbReference>
<dbReference type="SUPFAM" id="SSF81296">
    <property type="entry name" value="E set domains"/>
    <property type="match status" value="2"/>
</dbReference>
<keyword evidence="8" id="KW-0325">Glycoprotein</keyword>
<dbReference type="Pfam" id="PF01825">
    <property type="entry name" value="GPS"/>
    <property type="match status" value="1"/>
</dbReference>
<dbReference type="InParanoid" id="A0A2P6N548"/>
<dbReference type="GO" id="GO:0005525">
    <property type="term" value="F:GTP binding"/>
    <property type="evidence" value="ECO:0007669"/>
    <property type="project" value="InterPro"/>
</dbReference>
<dbReference type="STRING" id="1890364.A0A2P6N548"/>
<dbReference type="Gene3D" id="2.60.40.10">
    <property type="entry name" value="Immunoglobulins"/>
    <property type="match status" value="1"/>
</dbReference>
<comment type="subcellular location">
    <subcellularLocation>
        <location evidence="1">Membrane</location>
    </subcellularLocation>
</comment>
<dbReference type="InterPro" id="IPR008266">
    <property type="entry name" value="Tyr_kinase_AS"/>
</dbReference>
<keyword evidence="4 10" id="KW-1133">Transmembrane helix</keyword>
<keyword evidence="7" id="KW-0675">Receptor</keyword>
<dbReference type="InterPro" id="IPR027417">
    <property type="entry name" value="P-loop_NTPase"/>
</dbReference>
<feature type="region of interest" description="Disordered" evidence="9">
    <location>
        <begin position="1941"/>
        <end position="2035"/>
    </location>
</feature>
<dbReference type="Gene3D" id="3.40.50.300">
    <property type="entry name" value="P-loop containing nucleotide triphosphate hydrolases"/>
    <property type="match status" value="1"/>
</dbReference>
<keyword evidence="3 10" id="KW-0812">Transmembrane</keyword>
<keyword evidence="14" id="KW-1185">Reference proteome</keyword>
<dbReference type="InterPro" id="IPR014756">
    <property type="entry name" value="Ig_E-set"/>
</dbReference>
<dbReference type="InterPro" id="IPR002909">
    <property type="entry name" value="IPT_dom"/>
</dbReference>
<dbReference type="GO" id="GO:0007169">
    <property type="term" value="P:cell surface receptor protein tyrosine kinase signaling pathway"/>
    <property type="evidence" value="ECO:0007669"/>
    <property type="project" value="TreeGrafter"/>
</dbReference>
<evidence type="ECO:0000256" key="2">
    <source>
        <dbReference type="ARBA" id="ARBA00008171"/>
    </source>
</evidence>
<dbReference type="InterPro" id="IPR013783">
    <property type="entry name" value="Ig-like_fold"/>
</dbReference>
<evidence type="ECO:0000256" key="8">
    <source>
        <dbReference type="ARBA" id="ARBA00023180"/>
    </source>
</evidence>
<sequence>MSEGESKSCCGGSSSKRGKRETVSVQGIASSRSVVDPSKGVKLCMLGEAAVGKFFTVRESLEIDLFDRKEFFDGEAPTIGAAFATKSHISNERTTKFEIWDTGQERFHSLAPMYYRGSFAALIVYDITQYYTYERAKTWITELRSNGTKAIIYLVGCKLDLSDRRAVDTDEVRQFAQQNDCLFAECSAKTGEGITPIFDKIAGQLWLQQQKQNTAPGSPNLPCLTLFTTLSWKRLPLCSSFYGNLYRFCTSRVQIKNRRDEASVAALHDAHPNLNQPDGPILHTDYLTNRGPYNSVWNASDSNNSRYYYNPCGVVKGYSSPFLILSTGSSPLINTDSSKCSSPDTAFIVYQCNSSISIMDPQFIYLGWSQQQGKCGPIFNFVVNCDLFISPYITSIDAQFTFAGGAITVYGDNLAGGVITLNGRECVGSTFNSNTSSLYCFINGPIASKSLLVGATNSNLTSMWTPFHTNVSSVYVLRTYTIVSKIPTVVNLTGLFAVVDPASVTMSNVTIDGVKASFAQTSPTYVTLNIPAGIGYGHSYMVYNFSYPLPYFSSATTPCNTDAVATVLLHCALCGPYSNNVSITIGGIPCVITSYVQEGSQYIHTTQCKYVPGTGGGRIISITAGNQTNYNAGIFSYNPPILSTISRPSTRGGRVDITGNNFGRKGSDISIGLSRDPNVYHNVVVYKNDTSLYFDVGAGSGINVINVVVNGTPQASYMYFLPPTILSLYSHDNPMGQIVLLNGDNMGTVMSDMSVDIQNVTCRNISLIQSHSQVLCLVDGGVNVTDNSFAQFYLAGQSSNNLRYPVQFSSDSQFCNLLLLTDQFDTDYLFGYSLMNSCGNLTIFYLNGDDVTPVPLSLADSLLEEIVTFRNIYDPLVSVNKMVNDIFADDQTLPSLDARAIDMSVSALNLFNYTSSDATPWHLSTTIDITAMTYDWYDNHSLTLSVPNALRSNLTSGYIQIERISRNIAPSIFTDRVNLTIVGDVYNAQIKNSGLSSASNVTEYTFLFDVSYDQIPIDYTVKCVRWDTNAKIWMNDVITVSSGASSVQCITYTSSYVSVAMFYEPKMYVDGLLQIQDLPISLNVSGYFGHVTSQTTATFDGTSVKILVVDARWMVVSILPGSGRNHQLEISAGLQSTTSVSYDYLPPYLIDKVVTMDTDGSTPIVLSCVGCSPSTTSNVVKIDGRVCTVGNVTGSVTDYVLNVTCIHVPGTGRGHQVSLTVNNQTNPQAGTLNYNAPEIVSSSSPNTTGGQVILRGKNFGRNSDLLRIVVDGIVYNGTILENDTVIYFAFPAGTGRHGLQLSVDGVSSNSSVSFMPPTITQLSSYSLNGTHYLFLLGYNFGDNNSLLRVLDGDVMCLNTSILVNQSQILCQIQRNSLEGNTTIVVDGIHSTTVIPPVALTIDGYCSILLNSSSSPLYMGQLILNGCKTSIGQYLSSDRVVPPQLVGIIVESLSETPAPQIFQSLNRLVVNTLRDNGQVDLQYSGSDLSLSVGHVTSQSVSLSIAGKGSSASVPQQVFTDMSIESGYVVFQKMSLSHFGSLFVTSNATNLVSDIHGLEVLDLDGKELSVQGVSQKIVLRMPLLSTTVPSESQVECVYWSGLNSLWVRDCDTVVDGDSILCSCSHLTNFSVGIFPKKAEDASSVPQSNRSIAIPIVAACAAAFVLLSLVLVFVALRKRSLMRKSRMNVELEFYNSASSFNRDDVVLIEKVHVGTGSTVYSALINGTAEVAVKRFNKGGMHEASLLQYMGVYKDVDGCLCMISEMVTGGTLSHALRKSKFEIHVIWSMAGQIASAMSYLDSNGIVHGDLTCDNILIKSDRKGTYQIKLCDFGMAREMMSSPSKVQNPHKESVRWSAPEVLRSHQYSTKSDVWAFGVVVWEMIHAGEVPYQSLTNSEVVTSVGLGRRLEVTEKVPDHVNKLLQMCWQTQPKDRPTFHNVTESIEEFLSDEEESGEEGEGEKTEEYGGERREEAQEYGGESEEYGGEAQQIMAYDVNENETADSPLLSSGKTTPRMKTPRLAMGGSPRLPSSIMEYDPYA</sequence>
<feature type="compositionally biased region" description="Basic and acidic residues" evidence="9">
    <location>
        <begin position="1955"/>
        <end position="1969"/>
    </location>
</feature>
<evidence type="ECO:0000313" key="13">
    <source>
        <dbReference type="EMBL" id="PRP79074.1"/>
    </source>
</evidence>
<evidence type="ECO:0000256" key="4">
    <source>
        <dbReference type="ARBA" id="ARBA00022989"/>
    </source>
</evidence>
<feature type="region of interest" description="Disordered" evidence="9">
    <location>
        <begin position="1"/>
        <end position="24"/>
    </location>
</feature>
<dbReference type="GO" id="GO:0004714">
    <property type="term" value="F:transmembrane receptor protein tyrosine kinase activity"/>
    <property type="evidence" value="ECO:0007669"/>
    <property type="project" value="TreeGrafter"/>
</dbReference>
<evidence type="ECO:0000256" key="3">
    <source>
        <dbReference type="ARBA" id="ARBA00022692"/>
    </source>
</evidence>
<feature type="transmembrane region" description="Helical" evidence="10">
    <location>
        <begin position="1649"/>
        <end position="1673"/>
    </location>
</feature>
<dbReference type="InterPro" id="IPR000203">
    <property type="entry name" value="GPS"/>
</dbReference>
<dbReference type="PROSITE" id="PS51419">
    <property type="entry name" value="RAB"/>
    <property type="match status" value="1"/>
</dbReference>
<dbReference type="InterPro" id="IPR001245">
    <property type="entry name" value="Ser-Thr/Tyr_kinase_cat_dom"/>
</dbReference>
<dbReference type="SUPFAM" id="SSF52540">
    <property type="entry name" value="P-loop containing nucleoside triphosphate hydrolases"/>
    <property type="match status" value="1"/>
</dbReference>
<dbReference type="Pfam" id="PF01833">
    <property type="entry name" value="TIG"/>
    <property type="match status" value="1"/>
</dbReference>
<dbReference type="Pfam" id="PF00071">
    <property type="entry name" value="Ras"/>
    <property type="match status" value="1"/>
</dbReference>
<gene>
    <name evidence="13" type="ORF">PROFUN_13176</name>
</gene>
<dbReference type="SUPFAM" id="SSF56112">
    <property type="entry name" value="Protein kinase-like (PK-like)"/>
    <property type="match status" value="1"/>
</dbReference>
<dbReference type="InterPro" id="IPR005225">
    <property type="entry name" value="Small_GTP-bd"/>
</dbReference>
<evidence type="ECO:0000313" key="14">
    <source>
        <dbReference type="Proteomes" id="UP000241769"/>
    </source>
</evidence>
<evidence type="ECO:0000256" key="5">
    <source>
        <dbReference type="ARBA" id="ARBA00023136"/>
    </source>
</evidence>
<dbReference type="PROSITE" id="PS50011">
    <property type="entry name" value="PROTEIN_KINASE_DOM"/>
    <property type="match status" value="1"/>
</dbReference>
<proteinExistence type="inferred from homology"/>
<dbReference type="PANTHER" id="PTHR24416:SF611">
    <property type="entry name" value="TYROSINE-PROTEIN KINASE TRANSMEMBRANE RECEPTOR ROR"/>
    <property type="match status" value="1"/>
</dbReference>
<protein>
    <submittedName>
        <fullName evidence="13">Rab GTPase</fullName>
    </submittedName>
</protein>
<dbReference type="InterPro" id="IPR057244">
    <property type="entry name" value="GAIN_B"/>
</dbReference>
<dbReference type="InterPro" id="IPR001806">
    <property type="entry name" value="Small_GTPase"/>
</dbReference>
<name>A0A2P6N548_9EUKA</name>
<dbReference type="Gene3D" id="1.10.510.10">
    <property type="entry name" value="Transferase(Phosphotransferase) domain 1"/>
    <property type="match status" value="1"/>
</dbReference>
<dbReference type="Gene3D" id="2.60.220.50">
    <property type="match status" value="1"/>
</dbReference>
<dbReference type="InterPro" id="IPR011009">
    <property type="entry name" value="Kinase-like_dom_sf"/>
</dbReference>
<feature type="compositionally biased region" description="Acidic residues" evidence="9">
    <location>
        <begin position="1941"/>
        <end position="1954"/>
    </location>
</feature>
<dbReference type="Proteomes" id="UP000241769">
    <property type="component" value="Unassembled WGS sequence"/>
</dbReference>
<dbReference type="GO" id="GO:0005524">
    <property type="term" value="F:ATP binding"/>
    <property type="evidence" value="ECO:0007669"/>
    <property type="project" value="InterPro"/>
</dbReference>
<evidence type="ECO:0000256" key="9">
    <source>
        <dbReference type="SAM" id="MobiDB-lite"/>
    </source>
</evidence>
<keyword evidence="6" id="KW-1015">Disulfide bond</keyword>
<dbReference type="PROSITE" id="PS00109">
    <property type="entry name" value="PROTEIN_KINASE_TYR"/>
    <property type="match status" value="1"/>
</dbReference>
<evidence type="ECO:0000259" key="12">
    <source>
        <dbReference type="PROSITE" id="PS50221"/>
    </source>
</evidence>
<dbReference type="NCBIfam" id="TIGR00231">
    <property type="entry name" value="small_GTP"/>
    <property type="match status" value="1"/>
</dbReference>
<dbReference type="GO" id="GO:0003924">
    <property type="term" value="F:GTPase activity"/>
    <property type="evidence" value="ECO:0007669"/>
    <property type="project" value="InterPro"/>
</dbReference>
<comment type="similarity">
    <text evidence="2">Belongs to the protein kinase superfamily. TKL Ser/Thr protein kinase family. ROCO subfamily.</text>
</comment>
<dbReference type="InterPro" id="IPR050122">
    <property type="entry name" value="RTK"/>
</dbReference>
<dbReference type="InterPro" id="IPR046338">
    <property type="entry name" value="GAIN_dom_sf"/>
</dbReference>
<reference evidence="13 14" key="1">
    <citation type="journal article" date="2018" name="Genome Biol. Evol.">
        <title>Multiple Roots of Fruiting Body Formation in Amoebozoa.</title>
        <authorList>
            <person name="Hillmann F."/>
            <person name="Forbes G."/>
            <person name="Novohradska S."/>
            <person name="Ferling I."/>
            <person name="Riege K."/>
            <person name="Groth M."/>
            <person name="Westermann M."/>
            <person name="Marz M."/>
            <person name="Spaller T."/>
            <person name="Winckler T."/>
            <person name="Schaap P."/>
            <person name="Glockner G."/>
        </authorList>
    </citation>
    <scope>NUCLEOTIDE SEQUENCE [LARGE SCALE GENOMIC DNA]</scope>
    <source>
        <strain evidence="13 14">Jena</strain>
    </source>
</reference>
<dbReference type="InterPro" id="IPR000719">
    <property type="entry name" value="Prot_kinase_dom"/>
</dbReference>
<comment type="caution">
    <text evidence="13">The sequence shown here is derived from an EMBL/GenBank/DDBJ whole genome shotgun (WGS) entry which is preliminary data.</text>
</comment>
<dbReference type="PRINTS" id="PR00449">
    <property type="entry name" value="RASTRNSFRMNG"/>
</dbReference>
<accession>A0A2P6N548</accession>
<evidence type="ECO:0000256" key="6">
    <source>
        <dbReference type="ARBA" id="ARBA00023157"/>
    </source>
</evidence>
<evidence type="ECO:0000256" key="10">
    <source>
        <dbReference type="SAM" id="Phobius"/>
    </source>
</evidence>
<feature type="domain" description="Protein kinase" evidence="11">
    <location>
        <begin position="1702"/>
        <end position="1943"/>
    </location>
</feature>
<feature type="domain" description="GAIN-B" evidence="12">
    <location>
        <begin position="1485"/>
        <end position="1637"/>
    </location>
</feature>
<dbReference type="PANTHER" id="PTHR24416">
    <property type="entry name" value="TYROSINE-PROTEIN KINASE RECEPTOR"/>
    <property type="match status" value="1"/>
</dbReference>
<dbReference type="Pfam" id="PF07714">
    <property type="entry name" value="PK_Tyr_Ser-Thr"/>
    <property type="match status" value="1"/>
</dbReference>
<organism evidence="13 14">
    <name type="scientific">Planoprotostelium fungivorum</name>
    <dbReference type="NCBI Taxonomy" id="1890364"/>
    <lineage>
        <taxon>Eukaryota</taxon>
        <taxon>Amoebozoa</taxon>
        <taxon>Evosea</taxon>
        <taxon>Variosea</taxon>
        <taxon>Cavosteliida</taxon>
        <taxon>Cavosteliaceae</taxon>
        <taxon>Planoprotostelium</taxon>
    </lineage>
</organism>
<dbReference type="PROSITE" id="PS50221">
    <property type="entry name" value="GAIN_B"/>
    <property type="match status" value="1"/>
</dbReference>
<dbReference type="EMBL" id="MDYQ01000198">
    <property type="protein sequence ID" value="PRP79074.1"/>
    <property type="molecule type" value="Genomic_DNA"/>
</dbReference>
<dbReference type="SMART" id="SM00175">
    <property type="entry name" value="RAB"/>
    <property type="match status" value="1"/>
</dbReference>
<keyword evidence="5 10" id="KW-0472">Membrane</keyword>